<dbReference type="Proteomes" id="UP001301769">
    <property type="component" value="Unassembled WGS sequence"/>
</dbReference>
<comment type="caution">
    <text evidence="2">The sequence shown here is derived from an EMBL/GenBank/DDBJ whole genome shotgun (WGS) entry which is preliminary data.</text>
</comment>
<feature type="compositionally biased region" description="Basic and acidic residues" evidence="1">
    <location>
        <begin position="60"/>
        <end position="70"/>
    </location>
</feature>
<evidence type="ECO:0000313" key="2">
    <source>
        <dbReference type="EMBL" id="KAK4210826.1"/>
    </source>
</evidence>
<dbReference type="AlphaFoldDB" id="A0AAN6Y3R4"/>
<reference evidence="2" key="1">
    <citation type="journal article" date="2023" name="Mol. Phylogenet. Evol.">
        <title>Genome-scale phylogeny and comparative genomics of the fungal order Sordariales.</title>
        <authorList>
            <person name="Hensen N."/>
            <person name="Bonometti L."/>
            <person name="Westerberg I."/>
            <person name="Brannstrom I.O."/>
            <person name="Guillou S."/>
            <person name="Cros-Aarteil S."/>
            <person name="Calhoun S."/>
            <person name="Haridas S."/>
            <person name="Kuo A."/>
            <person name="Mondo S."/>
            <person name="Pangilinan J."/>
            <person name="Riley R."/>
            <person name="LaButti K."/>
            <person name="Andreopoulos B."/>
            <person name="Lipzen A."/>
            <person name="Chen C."/>
            <person name="Yan M."/>
            <person name="Daum C."/>
            <person name="Ng V."/>
            <person name="Clum A."/>
            <person name="Steindorff A."/>
            <person name="Ohm R.A."/>
            <person name="Martin F."/>
            <person name="Silar P."/>
            <person name="Natvig D.O."/>
            <person name="Lalanne C."/>
            <person name="Gautier V."/>
            <person name="Ament-Velasquez S.L."/>
            <person name="Kruys A."/>
            <person name="Hutchinson M.I."/>
            <person name="Powell A.J."/>
            <person name="Barry K."/>
            <person name="Miller A.N."/>
            <person name="Grigoriev I.V."/>
            <person name="Debuchy R."/>
            <person name="Gladieux P."/>
            <person name="Hiltunen Thoren M."/>
            <person name="Johannesson H."/>
        </authorList>
    </citation>
    <scope>NUCLEOTIDE SEQUENCE</scope>
    <source>
        <strain evidence="2">PSN293</strain>
    </source>
</reference>
<keyword evidence="3" id="KW-1185">Reference proteome</keyword>
<evidence type="ECO:0000256" key="1">
    <source>
        <dbReference type="SAM" id="MobiDB-lite"/>
    </source>
</evidence>
<organism evidence="2 3">
    <name type="scientific">Rhypophila decipiens</name>
    <dbReference type="NCBI Taxonomy" id="261697"/>
    <lineage>
        <taxon>Eukaryota</taxon>
        <taxon>Fungi</taxon>
        <taxon>Dikarya</taxon>
        <taxon>Ascomycota</taxon>
        <taxon>Pezizomycotina</taxon>
        <taxon>Sordariomycetes</taxon>
        <taxon>Sordariomycetidae</taxon>
        <taxon>Sordariales</taxon>
        <taxon>Naviculisporaceae</taxon>
        <taxon>Rhypophila</taxon>
    </lineage>
</organism>
<reference evidence="2" key="2">
    <citation type="submission" date="2023-05" db="EMBL/GenBank/DDBJ databases">
        <authorList>
            <consortium name="Lawrence Berkeley National Laboratory"/>
            <person name="Steindorff A."/>
            <person name="Hensen N."/>
            <person name="Bonometti L."/>
            <person name="Westerberg I."/>
            <person name="Brannstrom I.O."/>
            <person name="Guillou S."/>
            <person name="Cros-Aarteil S."/>
            <person name="Calhoun S."/>
            <person name="Haridas S."/>
            <person name="Kuo A."/>
            <person name="Mondo S."/>
            <person name="Pangilinan J."/>
            <person name="Riley R."/>
            <person name="Labutti K."/>
            <person name="Andreopoulos B."/>
            <person name="Lipzen A."/>
            <person name="Chen C."/>
            <person name="Yanf M."/>
            <person name="Daum C."/>
            <person name="Ng V."/>
            <person name="Clum A."/>
            <person name="Ohm R."/>
            <person name="Martin F."/>
            <person name="Silar P."/>
            <person name="Natvig D."/>
            <person name="Lalanne C."/>
            <person name="Gautier V."/>
            <person name="Ament-Velasquez S.L."/>
            <person name="Kruys A."/>
            <person name="Hutchinson M.I."/>
            <person name="Powell A.J."/>
            <person name="Barry K."/>
            <person name="Miller A.N."/>
            <person name="Grigoriev I.V."/>
            <person name="Debuchy R."/>
            <person name="Gladieux P."/>
            <person name="Thoren M.H."/>
            <person name="Johannesson H."/>
        </authorList>
    </citation>
    <scope>NUCLEOTIDE SEQUENCE</scope>
    <source>
        <strain evidence="2">PSN293</strain>
    </source>
</reference>
<gene>
    <name evidence="2" type="ORF">QBC37DRAFT_403088</name>
</gene>
<evidence type="ECO:0000313" key="3">
    <source>
        <dbReference type="Proteomes" id="UP001301769"/>
    </source>
</evidence>
<dbReference type="EMBL" id="MU858165">
    <property type="protein sequence ID" value="KAK4210826.1"/>
    <property type="molecule type" value="Genomic_DNA"/>
</dbReference>
<sequence>MTGHNKQPFGCRIPFGDGPARGPQNNNPTRIYVHHHPHPNTRSDSDDDDTVLDHHRHGNRHDNRHDHRHDVRYSRYQYHDNNRDETPLDALHCQAVVDPRWPSTPDGHIHRASRIHYVLPARDGNEHLNNPATSTVLHSAVRDPGANSAPQNSGDYQLGLRPRVPPKNGRERRNGARGNLIPHSRDTLPSELPSERWSKPFMENLQHILGGANPFDFDSEEDEAMYRVRTGGPGML</sequence>
<proteinExistence type="predicted"/>
<accession>A0AAN6Y3R4</accession>
<feature type="compositionally biased region" description="Basic and acidic residues" evidence="1">
    <location>
        <begin position="183"/>
        <end position="194"/>
    </location>
</feature>
<protein>
    <submittedName>
        <fullName evidence="2">Uncharacterized protein</fullName>
    </submittedName>
</protein>
<feature type="region of interest" description="Disordered" evidence="1">
    <location>
        <begin position="142"/>
        <end position="194"/>
    </location>
</feature>
<name>A0AAN6Y3R4_9PEZI</name>
<feature type="region of interest" description="Disordered" evidence="1">
    <location>
        <begin position="1"/>
        <end position="70"/>
    </location>
</feature>